<sequence length="76" mass="8464">MTASLPSDSSTALYRRNIDAVLCPVCAIMTESWIPAFLMFVAKQWRRSCITKSLIPARLQAPPKAVRILFTGLLLL</sequence>
<protein>
    <submittedName>
        <fullName evidence="2">Uncharacterized protein</fullName>
    </submittedName>
</protein>
<organism evidence="2 3">
    <name type="scientific">Candidatus Zymogenus saltonus</name>
    <dbReference type="NCBI Taxonomy" id="2844893"/>
    <lineage>
        <taxon>Bacteria</taxon>
        <taxon>Deltaproteobacteria</taxon>
        <taxon>Candidatus Zymogenia</taxon>
        <taxon>Candidatus Zymogeniales</taxon>
        <taxon>Candidatus Zymogenaceae</taxon>
        <taxon>Candidatus Zymogenus</taxon>
    </lineage>
</organism>
<gene>
    <name evidence="2" type="ORF">JW984_16205</name>
</gene>
<proteinExistence type="predicted"/>
<reference evidence="2" key="2">
    <citation type="submission" date="2021-01" db="EMBL/GenBank/DDBJ databases">
        <authorList>
            <person name="Hahn C.R."/>
            <person name="Youssef N.H."/>
            <person name="Elshahed M."/>
        </authorList>
    </citation>
    <scope>NUCLEOTIDE SEQUENCE</scope>
    <source>
        <strain evidence="2">Zod_Metabat.24</strain>
    </source>
</reference>
<accession>A0A9D8KJJ3</accession>
<feature type="transmembrane region" description="Helical" evidence="1">
    <location>
        <begin position="20"/>
        <end position="42"/>
    </location>
</feature>
<keyword evidence="1" id="KW-0812">Transmembrane</keyword>
<comment type="caution">
    <text evidence="2">The sequence shown here is derived from an EMBL/GenBank/DDBJ whole genome shotgun (WGS) entry which is preliminary data.</text>
</comment>
<dbReference type="AlphaFoldDB" id="A0A9D8KJJ3"/>
<reference evidence="2" key="1">
    <citation type="journal article" date="2021" name="Environ. Microbiol.">
        <title>Genomic characterization of three novel Desulfobacterota classes expand the metabolic and phylogenetic diversity of the phylum.</title>
        <authorList>
            <person name="Murphy C.L."/>
            <person name="Biggerstaff J."/>
            <person name="Eichhorn A."/>
            <person name="Ewing E."/>
            <person name="Shahan R."/>
            <person name="Soriano D."/>
            <person name="Stewart S."/>
            <person name="VanMol K."/>
            <person name="Walker R."/>
            <person name="Walters P."/>
            <person name="Elshahed M.S."/>
            <person name="Youssef N.H."/>
        </authorList>
    </citation>
    <scope>NUCLEOTIDE SEQUENCE</scope>
    <source>
        <strain evidence="2">Zod_Metabat.24</strain>
    </source>
</reference>
<keyword evidence="1" id="KW-0472">Membrane</keyword>
<evidence type="ECO:0000256" key="1">
    <source>
        <dbReference type="SAM" id="Phobius"/>
    </source>
</evidence>
<keyword evidence="1" id="KW-1133">Transmembrane helix</keyword>
<dbReference type="EMBL" id="JAFGIX010000086">
    <property type="protein sequence ID" value="MBN1574740.1"/>
    <property type="molecule type" value="Genomic_DNA"/>
</dbReference>
<dbReference type="Proteomes" id="UP000809273">
    <property type="component" value="Unassembled WGS sequence"/>
</dbReference>
<evidence type="ECO:0000313" key="2">
    <source>
        <dbReference type="EMBL" id="MBN1574740.1"/>
    </source>
</evidence>
<name>A0A9D8KJJ3_9DELT</name>
<evidence type="ECO:0000313" key="3">
    <source>
        <dbReference type="Proteomes" id="UP000809273"/>
    </source>
</evidence>